<dbReference type="EMBL" id="HG970334">
    <property type="protein sequence ID" value="CEF87159.1"/>
    <property type="molecule type" value="Genomic_DNA"/>
</dbReference>
<dbReference type="VEuPathDB" id="FungiDB:FGRAMPH1_01G20177"/>
<name>A0A098E0K9_GIBZE</name>
<reference evidence="2" key="4">
    <citation type="submission" date="2017-01" db="UniProtKB">
        <authorList>
            <consortium name="EnsemblFungi"/>
        </authorList>
    </citation>
    <scope>IDENTIFICATION</scope>
    <source>
        <strain evidence="2">PH-1 / ATCC MYA-4620 / FGSC 9075 / NRRL 31084</strain>
    </source>
</reference>
<organism evidence="1 3">
    <name type="scientific">Gibberella zeae (strain ATCC MYA-4620 / CBS 123657 / FGSC 9075 / NRRL 31084 / PH-1)</name>
    <name type="common">Wheat head blight fungus</name>
    <name type="synonym">Fusarium graminearum</name>
    <dbReference type="NCBI Taxonomy" id="229533"/>
    <lineage>
        <taxon>Eukaryota</taxon>
        <taxon>Fungi</taxon>
        <taxon>Dikarya</taxon>
        <taxon>Ascomycota</taxon>
        <taxon>Pezizomycotina</taxon>
        <taxon>Sordariomycetes</taxon>
        <taxon>Hypocreomycetidae</taxon>
        <taxon>Hypocreales</taxon>
        <taxon>Nectriaceae</taxon>
        <taxon>Fusarium</taxon>
    </lineage>
</organism>
<reference evidence="1 3" key="3">
    <citation type="journal article" date="2015" name="BMC Genomics">
        <title>The completed genome sequence of the pathogenic ascomycete fungus Fusarium graminearum.</title>
        <authorList>
            <person name="King R."/>
            <person name="Urban M."/>
            <person name="Hammond-Kosack M.C."/>
            <person name="Hassani-Pak K."/>
            <person name="Hammond-Kosack K.E."/>
        </authorList>
    </citation>
    <scope>NUCLEOTIDE SEQUENCE [LARGE SCALE GENOMIC DNA]</scope>
    <source>
        <strain evidence="3">ATCC MYA-4620 / CBS 123657 / FGSC 9075 / NRRL 31084 / PH-1</strain>
        <strain evidence="1">PH-1</strain>
    </source>
</reference>
<evidence type="ECO:0000313" key="2">
    <source>
        <dbReference type="EnsemblFungi" id="CEF87159"/>
    </source>
</evidence>
<sequence>MTYPVKYTSLPTAGFFHSYGELDNSARSIHSNVKCCCTDNSIIGSYKIPLFTPKLTLDREIIMASVRIRY</sequence>
<reference evidence="2 3" key="2">
    <citation type="journal article" date="2010" name="Nature">
        <title>Comparative genomics reveals mobile pathogenicity chromosomes in Fusarium.</title>
        <authorList>
            <person name="Ma L.J."/>
            <person name="van der Does H.C."/>
            <person name="Borkovich K.A."/>
            <person name="Coleman J.J."/>
            <person name="Daboussi M.J."/>
            <person name="Di Pietro A."/>
            <person name="Dufresne M."/>
            <person name="Freitag M."/>
            <person name="Grabherr M."/>
            <person name="Henrissat B."/>
            <person name="Houterman P.M."/>
            <person name="Kang S."/>
            <person name="Shim W.B."/>
            <person name="Woloshuk C."/>
            <person name="Xie X."/>
            <person name="Xu J.R."/>
            <person name="Antoniw J."/>
            <person name="Baker S.E."/>
            <person name="Bluhm B.H."/>
            <person name="Breakspear A."/>
            <person name="Brown D.W."/>
            <person name="Butchko R.A."/>
            <person name="Chapman S."/>
            <person name="Coulson R."/>
            <person name="Coutinho P.M."/>
            <person name="Danchin E.G."/>
            <person name="Diener A."/>
            <person name="Gale L.R."/>
            <person name="Gardiner D.M."/>
            <person name="Goff S."/>
            <person name="Hammond-Kosack K.E."/>
            <person name="Hilburn K."/>
            <person name="Hua-Van A."/>
            <person name="Jonkers W."/>
            <person name="Kazan K."/>
            <person name="Kodira C.D."/>
            <person name="Koehrsen M."/>
            <person name="Kumar L."/>
            <person name="Lee Y.H."/>
            <person name="Li L."/>
            <person name="Manners J.M."/>
            <person name="Miranda-Saavedra D."/>
            <person name="Mukherjee M."/>
            <person name="Park G."/>
            <person name="Park J."/>
            <person name="Park S.Y."/>
            <person name="Proctor R.H."/>
            <person name="Regev A."/>
            <person name="Ruiz-Roldan M.C."/>
            <person name="Sain D."/>
            <person name="Sakthikumar S."/>
            <person name="Sykes S."/>
            <person name="Schwartz D.C."/>
            <person name="Turgeon B.G."/>
            <person name="Wapinski I."/>
            <person name="Yoder O."/>
            <person name="Young S."/>
            <person name="Zeng Q."/>
            <person name="Zhou S."/>
            <person name="Galagan J."/>
            <person name="Cuomo C.A."/>
            <person name="Kistler H.C."/>
            <person name="Rep M."/>
        </authorList>
    </citation>
    <scope>GENOME REANNOTATION</scope>
    <source>
        <strain evidence="3">ATCC MYA-4620 / CBS 123657 / FGSC 9075 / NRRL 31084 / PH-1</strain>
        <strain evidence="2">PH-1 / ATCC MYA-4620 / FGSC 9075 / NRRL 31084</strain>
    </source>
</reference>
<accession>A0A0E0SL46</accession>
<gene>
    <name evidence="1" type="ORF">FGRAMPH1_01T20177</name>
</gene>
<accession>A0A098E0K9</accession>
<dbReference type="EnsemblFungi" id="CEF87159">
    <property type="protein sequence ID" value="CEF87159"/>
    <property type="gene ID" value="FGRRES_15351"/>
</dbReference>
<keyword evidence="3" id="KW-1185">Reference proteome</keyword>
<protein>
    <submittedName>
        <fullName evidence="1">Chromosome 3, complete genome</fullName>
    </submittedName>
</protein>
<dbReference type="InParanoid" id="A0A098E0K9"/>
<proteinExistence type="predicted"/>
<evidence type="ECO:0000313" key="1">
    <source>
        <dbReference type="EMBL" id="CEF87159.1"/>
    </source>
</evidence>
<dbReference type="Proteomes" id="UP000070720">
    <property type="component" value="Chromosome 3"/>
</dbReference>
<reference evidence="2 3" key="1">
    <citation type="journal article" date="2007" name="Science">
        <title>The Fusarium graminearum genome reveals a link between localized polymorphism and pathogen specialization.</title>
        <authorList>
            <person name="Cuomo C.A."/>
            <person name="Gueldener U."/>
            <person name="Xu J.-R."/>
            <person name="Trail F."/>
            <person name="Turgeon B.G."/>
            <person name="Di Pietro A."/>
            <person name="Walton J.D."/>
            <person name="Ma L.-J."/>
            <person name="Baker S.E."/>
            <person name="Rep M."/>
            <person name="Adam G."/>
            <person name="Antoniw J."/>
            <person name="Baldwin T."/>
            <person name="Calvo S.E."/>
            <person name="Chang Y.-L."/>
            <person name="DeCaprio D."/>
            <person name="Gale L.R."/>
            <person name="Gnerre S."/>
            <person name="Goswami R.S."/>
            <person name="Hammond-Kosack K."/>
            <person name="Harris L.J."/>
            <person name="Hilburn K."/>
            <person name="Kennell J.C."/>
            <person name="Kroken S."/>
            <person name="Magnuson J.K."/>
            <person name="Mannhaupt G."/>
            <person name="Mauceli E.W."/>
            <person name="Mewes H.-W."/>
            <person name="Mitterbauer R."/>
            <person name="Muehlbauer G."/>
            <person name="Muensterkoetter M."/>
            <person name="Nelson D."/>
            <person name="O'Donnell K."/>
            <person name="Ouellet T."/>
            <person name="Qi W."/>
            <person name="Quesneville H."/>
            <person name="Roncero M.I.G."/>
            <person name="Seong K.-Y."/>
            <person name="Tetko I.V."/>
            <person name="Urban M."/>
            <person name="Waalwijk C."/>
            <person name="Ward T.J."/>
            <person name="Yao J."/>
            <person name="Birren B.W."/>
            <person name="Kistler H.C."/>
        </authorList>
    </citation>
    <scope>NUCLEOTIDE SEQUENCE [LARGE SCALE GENOMIC DNA]</scope>
    <source>
        <strain evidence="3">ATCC MYA-4620 / CBS 123657 / FGSC 9075 / NRRL 31084 / PH-1</strain>
        <strain evidence="2">PH-1 / ATCC MYA-4620 / FGSC 9075 / NRRL 31084</strain>
    </source>
</reference>
<dbReference type="AlphaFoldDB" id="A0A098E0K9"/>
<evidence type="ECO:0000313" key="3">
    <source>
        <dbReference type="Proteomes" id="UP000070720"/>
    </source>
</evidence>